<dbReference type="GO" id="GO:0008270">
    <property type="term" value="F:zinc ion binding"/>
    <property type="evidence" value="ECO:0007669"/>
    <property type="project" value="InterPro"/>
</dbReference>
<dbReference type="InterPro" id="IPR008807">
    <property type="entry name" value="ROS_MUCR"/>
</dbReference>
<comment type="caution">
    <text evidence="3">The sequence shown here is derived from an EMBL/GenBank/DDBJ whole genome shotgun (WGS) entry which is preliminary data.</text>
</comment>
<comment type="similarity">
    <text evidence="1">Belongs to the ros/MucR family.</text>
</comment>
<evidence type="ECO:0000313" key="3">
    <source>
        <dbReference type="EMBL" id="HHS28658.1"/>
    </source>
</evidence>
<dbReference type="InterPro" id="IPR041920">
    <property type="entry name" value="ROS/MUCR_sf"/>
</dbReference>
<dbReference type="GO" id="GO:0003677">
    <property type="term" value="F:DNA binding"/>
    <property type="evidence" value="ECO:0007669"/>
    <property type="project" value="InterPro"/>
</dbReference>
<evidence type="ECO:0000256" key="2">
    <source>
        <dbReference type="SAM" id="MobiDB-lite"/>
    </source>
</evidence>
<sequence>MPKRRRKESRMATEILKLTAQIVISHASMSELTPKELVEEIKELYNLLSSLEGGMVLPEEVEAEPGAEAKVVKKPAIPLQDIVKDKYVVCLECGQKMRTLKAHLRKAHQLTPKDYYRRYNLDPKKFPLVCKEYSEQRRKLAKEKGLGAKGPGRRKTS</sequence>
<accession>A0A7V6DNX6</accession>
<protein>
    <submittedName>
        <fullName evidence="3">MucR family transcriptional regulator</fullName>
    </submittedName>
</protein>
<reference evidence="3" key="1">
    <citation type="journal article" date="2020" name="mSystems">
        <title>Genome- and Community-Level Interaction Insights into Carbon Utilization and Element Cycling Functions of Hydrothermarchaeota in Hydrothermal Sediment.</title>
        <authorList>
            <person name="Zhou Z."/>
            <person name="Liu Y."/>
            <person name="Xu W."/>
            <person name="Pan J."/>
            <person name="Luo Z.H."/>
            <person name="Li M."/>
        </authorList>
    </citation>
    <scope>NUCLEOTIDE SEQUENCE [LARGE SCALE GENOMIC DNA]</scope>
    <source>
        <strain evidence="3">SpSt-767</strain>
    </source>
</reference>
<name>A0A7V6DNX6_9BACT</name>
<feature type="region of interest" description="Disordered" evidence="2">
    <location>
        <begin position="138"/>
        <end position="157"/>
    </location>
</feature>
<dbReference type="Pfam" id="PF05443">
    <property type="entry name" value="ROS_MUCR"/>
    <property type="match status" value="1"/>
</dbReference>
<dbReference type="EMBL" id="DTGR01000046">
    <property type="protein sequence ID" value="HHS28658.1"/>
    <property type="molecule type" value="Genomic_DNA"/>
</dbReference>
<proteinExistence type="inferred from homology"/>
<dbReference type="Gene3D" id="1.10.10.1550">
    <property type="entry name" value="ROS/MUCR transcriptional regulator protein"/>
    <property type="match status" value="1"/>
</dbReference>
<organism evidence="3">
    <name type="scientific">Desulfobacca acetoxidans</name>
    <dbReference type="NCBI Taxonomy" id="60893"/>
    <lineage>
        <taxon>Bacteria</taxon>
        <taxon>Pseudomonadati</taxon>
        <taxon>Thermodesulfobacteriota</taxon>
        <taxon>Desulfobaccia</taxon>
        <taxon>Desulfobaccales</taxon>
        <taxon>Desulfobaccaceae</taxon>
        <taxon>Desulfobacca</taxon>
    </lineage>
</organism>
<evidence type="ECO:0000256" key="1">
    <source>
        <dbReference type="ARBA" id="ARBA00007031"/>
    </source>
</evidence>
<dbReference type="GO" id="GO:0006355">
    <property type="term" value="P:regulation of DNA-templated transcription"/>
    <property type="evidence" value="ECO:0007669"/>
    <property type="project" value="InterPro"/>
</dbReference>
<gene>
    <name evidence="3" type="ORF">ENV52_03030</name>
</gene>
<dbReference type="AlphaFoldDB" id="A0A7V6DNX6"/>